<evidence type="ECO:0000313" key="2">
    <source>
        <dbReference type="EMBL" id="ETO11527.1"/>
    </source>
</evidence>
<comment type="caution">
    <text evidence="2">The sequence shown here is derived from an EMBL/GenBank/DDBJ whole genome shotgun (WGS) entry which is preliminary data.</text>
</comment>
<feature type="transmembrane region" description="Helical" evidence="1">
    <location>
        <begin position="139"/>
        <end position="161"/>
    </location>
</feature>
<accession>X6MDN0</accession>
<feature type="transmembrane region" description="Helical" evidence="1">
    <location>
        <begin position="87"/>
        <end position="104"/>
    </location>
</feature>
<proteinExistence type="predicted"/>
<dbReference type="AlphaFoldDB" id="X6MDN0"/>
<reference evidence="2 3" key="1">
    <citation type="journal article" date="2013" name="Curr. Biol.">
        <title>The Genome of the Foraminiferan Reticulomyxa filosa.</title>
        <authorList>
            <person name="Glockner G."/>
            <person name="Hulsmann N."/>
            <person name="Schleicher M."/>
            <person name="Noegel A.A."/>
            <person name="Eichinger L."/>
            <person name="Gallinger C."/>
            <person name="Pawlowski J."/>
            <person name="Sierra R."/>
            <person name="Euteneuer U."/>
            <person name="Pillet L."/>
            <person name="Moustafa A."/>
            <person name="Platzer M."/>
            <person name="Groth M."/>
            <person name="Szafranski K."/>
            <person name="Schliwa M."/>
        </authorList>
    </citation>
    <scope>NUCLEOTIDE SEQUENCE [LARGE SCALE GENOMIC DNA]</scope>
</reference>
<organism evidence="2 3">
    <name type="scientific">Reticulomyxa filosa</name>
    <dbReference type="NCBI Taxonomy" id="46433"/>
    <lineage>
        <taxon>Eukaryota</taxon>
        <taxon>Sar</taxon>
        <taxon>Rhizaria</taxon>
        <taxon>Retaria</taxon>
        <taxon>Foraminifera</taxon>
        <taxon>Monothalamids</taxon>
        <taxon>Reticulomyxidae</taxon>
        <taxon>Reticulomyxa</taxon>
    </lineage>
</organism>
<feature type="transmembrane region" description="Helical" evidence="1">
    <location>
        <begin position="269"/>
        <end position="291"/>
    </location>
</feature>
<gene>
    <name evidence="2" type="ORF">RFI_25847</name>
</gene>
<keyword evidence="1" id="KW-0472">Membrane</keyword>
<evidence type="ECO:0000313" key="3">
    <source>
        <dbReference type="Proteomes" id="UP000023152"/>
    </source>
</evidence>
<keyword evidence="1" id="KW-1133">Transmembrane helix</keyword>
<feature type="transmembrane region" description="Helical" evidence="1">
    <location>
        <begin position="191"/>
        <end position="210"/>
    </location>
</feature>
<evidence type="ECO:0000256" key="1">
    <source>
        <dbReference type="SAM" id="Phobius"/>
    </source>
</evidence>
<sequence length="438" mass="51136">MLLHAIFFFCKMNCLEKNKNREWGVAKLGLKFIFGPVLVFYKIAVFVVMISKYNGAFAVFIWETIATLLLYQAHVNKEARFLEPSMAFMWLAFVVNVFEIWYCSPANGRVDSVSVLGTNTIKKLELESDKRIPKQKVNILLKGFAVSLVLLFLSGCLVSSVSNDVLEDITIYNFDKSWKQNYNKNKRMFYFYYYFYFVFAATNNNIEMLVSNKLIDYIMCENKDNTNSTRRLIEDLDLTDLAKSGSTIKSKYENDYDALCTKRTYGSMAVAVALASIDWFLLLLLAIYWHVNDKSQENFDYDDSQAIWYSITSLRIDSVSSSLTWIGRIIEMIGYDCTYVHMNSKDAEEVENLCIFFWCFVVVTEIDFETGTTLIKQKHFFQEFNFKRLQSLYSFNKILVRINSSLFKKNFYLKLLISMCPSKSRKAILFLLQVKHRK</sequence>
<feature type="transmembrane region" description="Helical" evidence="1">
    <location>
        <begin position="30"/>
        <end position="50"/>
    </location>
</feature>
<keyword evidence="1" id="KW-0812">Transmembrane</keyword>
<dbReference type="Proteomes" id="UP000023152">
    <property type="component" value="Unassembled WGS sequence"/>
</dbReference>
<protein>
    <submittedName>
        <fullName evidence="2">Uncharacterized protein</fullName>
    </submittedName>
</protein>
<keyword evidence="3" id="KW-1185">Reference proteome</keyword>
<feature type="transmembrane region" description="Helical" evidence="1">
    <location>
        <begin position="57"/>
        <end position="75"/>
    </location>
</feature>
<name>X6MDN0_RETFI</name>
<dbReference type="EMBL" id="ASPP01022375">
    <property type="protein sequence ID" value="ETO11527.1"/>
    <property type="molecule type" value="Genomic_DNA"/>
</dbReference>